<comment type="similarity">
    <text evidence="3 9 10">Belongs to the chaperonin (HSP60) family.</text>
</comment>
<dbReference type="NCBIfam" id="NF009487">
    <property type="entry name" value="PRK12849.1"/>
    <property type="match status" value="1"/>
</dbReference>
<gene>
    <name evidence="9" type="primary">groEL</name>
    <name evidence="9" type="synonym">groL</name>
    <name evidence="13" type="ORF">LX13_000201</name>
</gene>
<protein>
    <recommendedName>
        <fullName evidence="9">Chaperonin GroEL</fullName>
        <ecNumber evidence="9">5.6.1.7</ecNumber>
    </recommendedName>
    <alternativeName>
        <fullName evidence="9">60 kDa chaperonin</fullName>
    </alternativeName>
    <alternativeName>
        <fullName evidence="9">Chaperonin-60</fullName>
        <shortName evidence="9">Cpn60</shortName>
    </alternativeName>
</protein>
<dbReference type="InterPro" id="IPR027410">
    <property type="entry name" value="TCP-1-like_intermed_sf"/>
</dbReference>
<keyword evidence="4 9" id="KW-0547">Nucleotide-binding</keyword>
<proteinExistence type="inferred from homology"/>
<evidence type="ECO:0000256" key="11">
    <source>
        <dbReference type="RuleBase" id="RU000419"/>
    </source>
</evidence>
<dbReference type="InterPro" id="IPR018370">
    <property type="entry name" value="Chaperonin_Cpn60_CS"/>
</dbReference>
<evidence type="ECO:0000256" key="10">
    <source>
        <dbReference type="RuleBase" id="RU000418"/>
    </source>
</evidence>
<evidence type="ECO:0000256" key="5">
    <source>
        <dbReference type="ARBA" id="ARBA00022840"/>
    </source>
</evidence>
<dbReference type="PRINTS" id="PR00298">
    <property type="entry name" value="CHAPERONIN60"/>
</dbReference>
<comment type="caution">
    <text evidence="9">Lacks conserved residue(s) required for the propagation of feature annotation.</text>
</comment>
<evidence type="ECO:0000256" key="8">
    <source>
        <dbReference type="ARBA" id="ARBA00025702"/>
    </source>
</evidence>
<dbReference type="Pfam" id="PF00118">
    <property type="entry name" value="Cpn60_TCP1"/>
    <property type="match status" value="1"/>
</dbReference>
<comment type="subunit">
    <text evidence="9 11">Forms a cylinder of 14 subunits composed of two heptameric rings stacked back-to-back. Interacts with the co-chaperonin GroES.</text>
</comment>
<sequence>MSKKLEFSDQARRSLERGVDKLADTVKVTLGPRGRHVVLAKAFGGPTVTNDGVTIAREIDLEDPFEDLGAQLVKSVATKTNDVAGDGTTTATVLAQAIIKNGLRNVTAGANPIALGSGISQAADAISKALLAAATPVEGEKAIAQVASVSSRDEEIGAMVGKAMSEVGVDGVVTVEESSGLSTDLEITEGVQFDKGFLSPYFVTDVDSQEAVLEDASVLLYREKISSLPDFLPLLEKVAEAGKPLLIIAEDIEGEPLSTLVVNSIRKTIRAVAVKAPFFGDRRKAFLDDLAVVTGATVINTDIGLSLAEAGLDSLGSVRRVVVTKDATTIVDGAGTAEAISARTDQLRREIEASDSDWDREKLSERLAKLSGGVAVIRVGAATETALKERKHRVEDAVAAAKAAVEEGIIPGGGSAIVQASEALDELAATLTGDEALGVAVVRSAVRAPLHWIATNAGADGSVVTATVAAAKKGHGFNAATLTYGDLLAEGIVDPVKVTRSAVVNAASVARMVLTTESAIVDKPADSDDDHEGHGHHGHSH</sequence>
<keyword evidence="6 9" id="KW-0143">Chaperone</keyword>
<evidence type="ECO:0000256" key="2">
    <source>
        <dbReference type="ARBA" id="ARBA00004241"/>
    </source>
</evidence>
<dbReference type="NCBIfam" id="NF000592">
    <property type="entry name" value="PRK00013.1"/>
    <property type="match status" value="1"/>
</dbReference>
<dbReference type="HAMAP" id="MF_00600">
    <property type="entry name" value="CH60"/>
    <property type="match status" value="1"/>
</dbReference>
<evidence type="ECO:0000256" key="6">
    <source>
        <dbReference type="ARBA" id="ARBA00023186"/>
    </source>
</evidence>
<dbReference type="InterPro" id="IPR027413">
    <property type="entry name" value="GROEL-like_equatorial_sf"/>
</dbReference>
<dbReference type="NCBIfam" id="NF009489">
    <property type="entry name" value="PRK12851.1"/>
    <property type="match status" value="1"/>
</dbReference>
<name>A0ABT1H846_9NOCA</name>
<evidence type="ECO:0000256" key="12">
    <source>
        <dbReference type="SAM" id="MobiDB-lite"/>
    </source>
</evidence>
<dbReference type="EC" id="5.6.1.7" evidence="9"/>
<dbReference type="SUPFAM" id="SSF52029">
    <property type="entry name" value="GroEL apical domain-like"/>
    <property type="match status" value="1"/>
</dbReference>
<evidence type="ECO:0000256" key="9">
    <source>
        <dbReference type="HAMAP-Rule" id="MF_00600"/>
    </source>
</evidence>
<keyword evidence="9" id="KW-0963">Cytoplasm</keyword>
<dbReference type="SUPFAM" id="SSF48592">
    <property type="entry name" value="GroEL equatorial domain-like"/>
    <property type="match status" value="2"/>
</dbReference>
<feature type="region of interest" description="Disordered" evidence="12">
    <location>
        <begin position="521"/>
        <end position="541"/>
    </location>
</feature>
<evidence type="ECO:0000256" key="4">
    <source>
        <dbReference type="ARBA" id="ARBA00022741"/>
    </source>
</evidence>
<feature type="binding site" evidence="9">
    <location>
        <begin position="478"/>
        <end position="480"/>
    </location>
    <ligand>
        <name>ATP</name>
        <dbReference type="ChEBI" id="CHEBI:30616"/>
    </ligand>
</feature>
<evidence type="ECO:0000256" key="3">
    <source>
        <dbReference type="ARBA" id="ARBA00006607"/>
    </source>
</evidence>
<comment type="function">
    <text evidence="9 11">Together with its co-chaperonin GroES, plays an essential role in assisting protein folding. The GroEL-GroES system forms a nano-cage that allows encapsulation of the non-native substrate proteins and provides a physical environment optimized to promote and accelerate protein folding.</text>
</comment>
<accession>A0ABT1H846</accession>
<dbReference type="InterPro" id="IPR002423">
    <property type="entry name" value="Cpn60/GroEL/TCP-1"/>
</dbReference>
<organism evidence="13 14">
    <name type="scientific">Williamsia maris</name>
    <dbReference type="NCBI Taxonomy" id="72806"/>
    <lineage>
        <taxon>Bacteria</taxon>
        <taxon>Bacillati</taxon>
        <taxon>Actinomycetota</taxon>
        <taxon>Actinomycetes</taxon>
        <taxon>Mycobacteriales</taxon>
        <taxon>Nocardiaceae</taxon>
        <taxon>Williamsia</taxon>
    </lineage>
</organism>
<dbReference type="Gene3D" id="1.10.560.10">
    <property type="entry name" value="GroEL-like equatorial domain"/>
    <property type="match status" value="1"/>
</dbReference>
<dbReference type="InterPro" id="IPR027409">
    <property type="entry name" value="GroEL-like_apical_dom_sf"/>
</dbReference>
<feature type="compositionally biased region" description="Basic and acidic residues" evidence="12">
    <location>
        <begin position="523"/>
        <end position="535"/>
    </location>
</feature>
<dbReference type="CDD" id="cd03344">
    <property type="entry name" value="GroEL"/>
    <property type="match status" value="1"/>
</dbReference>
<comment type="caution">
    <text evidence="13">The sequence shown here is derived from an EMBL/GenBank/DDBJ whole genome shotgun (WGS) entry which is preliminary data.</text>
</comment>
<evidence type="ECO:0000256" key="7">
    <source>
        <dbReference type="ARBA" id="ARBA00023235"/>
    </source>
</evidence>
<evidence type="ECO:0000313" key="14">
    <source>
        <dbReference type="Proteomes" id="UP001206895"/>
    </source>
</evidence>
<keyword evidence="7 9" id="KW-0413">Isomerase</keyword>
<keyword evidence="5 9" id="KW-0067">ATP-binding</keyword>
<dbReference type="PROSITE" id="PS00296">
    <property type="entry name" value="CHAPERONINS_CPN60"/>
    <property type="match status" value="1"/>
</dbReference>
<reference evidence="13 14" key="1">
    <citation type="submission" date="2022-06" db="EMBL/GenBank/DDBJ databases">
        <title>Genomic Encyclopedia of Archaeal and Bacterial Type Strains, Phase II (KMG-II): from individual species to whole genera.</title>
        <authorList>
            <person name="Goeker M."/>
        </authorList>
    </citation>
    <scope>NUCLEOTIDE SEQUENCE [LARGE SCALE GENOMIC DNA]</scope>
    <source>
        <strain evidence="13 14">DSM 44693</strain>
    </source>
</reference>
<feature type="binding site" evidence="9">
    <location>
        <position position="413"/>
    </location>
    <ligand>
        <name>ATP</name>
        <dbReference type="ChEBI" id="CHEBI:30616"/>
    </ligand>
</feature>
<dbReference type="NCBIfam" id="NF009488">
    <property type="entry name" value="PRK12850.1"/>
    <property type="match status" value="1"/>
</dbReference>
<comment type="subcellular location">
    <subcellularLocation>
        <location evidence="2">Cell surface</location>
    </subcellularLocation>
    <subcellularLocation>
        <location evidence="9">Cytoplasm</location>
    </subcellularLocation>
    <subcellularLocation>
        <location evidence="8">Secreted</location>
        <location evidence="8">Capsule</location>
    </subcellularLocation>
    <subcellularLocation>
        <location evidence="1">Secreted</location>
        <location evidence="1">Cell wall</location>
    </subcellularLocation>
</comment>
<evidence type="ECO:0000313" key="13">
    <source>
        <dbReference type="EMBL" id="MCP2174394.1"/>
    </source>
</evidence>
<dbReference type="Proteomes" id="UP001206895">
    <property type="component" value="Unassembled WGS sequence"/>
</dbReference>
<evidence type="ECO:0000256" key="1">
    <source>
        <dbReference type="ARBA" id="ARBA00004191"/>
    </source>
</evidence>
<dbReference type="InterPro" id="IPR001844">
    <property type="entry name" value="Cpn60/GroEL"/>
</dbReference>
<dbReference type="EMBL" id="JAMTCJ010000001">
    <property type="protein sequence ID" value="MCP2174394.1"/>
    <property type="molecule type" value="Genomic_DNA"/>
</dbReference>
<dbReference type="NCBIfam" id="TIGR02348">
    <property type="entry name" value="GroEL"/>
    <property type="match status" value="1"/>
</dbReference>
<dbReference type="PANTHER" id="PTHR45633">
    <property type="entry name" value="60 KDA HEAT SHOCK PROTEIN, MITOCHONDRIAL"/>
    <property type="match status" value="1"/>
</dbReference>
<dbReference type="RefSeq" id="WP_253659461.1">
    <property type="nucleotide sequence ID" value="NZ_BAAAJQ010000001.1"/>
</dbReference>
<dbReference type="Gene3D" id="3.50.7.10">
    <property type="entry name" value="GroEL"/>
    <property type="match status" value="1"/>
</dbReference>
<keyword evidence="14" id="KW-1185">Reference proteome</keyword>
<feature type="binding site" evidence="9">
    <location>
        <begin position="29"/>
        <end position="32"/>
    </location>
    <ligand>
        <name>ATP</name>
        <dbReference type="ChEBI" id="CHEBI:30616"/>
    </ligand>
</feature>
<dbReference type="Gene3D" id="3.30.260.10">
    <property type="entry name" value="TCP-1-like chaperonin intermediate domain"/>
    <property type="match status" value="1"/>
</dbReference>
<feature type="binding site" evidence="9">
    <location>
        <position position="494"/>
    </location>
    <ligand>
        <name>ATP</name>
        <dbReference type="ChEBI" id="CHEBI:30616"/>
    </ligand>
</feature>
<feature type="binding site" evidence="9">
    <location>
        <begin position="86"/>
        <end position="90"/>
    </location>
    <ligand>
        <name>ATP</name>
        <dbReference type="ChEBI" id="CHEBI:30616"/>
    </ligand>
</feature>